<dbReference type="AlphaFoldDB" id="A0A645JEQ9"/>
<comment type="caution">
    <text evidence="2">The sequence shown here is derived from an EMBL/GenBank/DDBJ whole genome shotgun (WGS) entry which is preliminary data.</text>
</comment>
<organism evidence="2">
    <name type="scientific">bioreactor metagenome</name>
    <dbReference type="NCBI Taxonomy" id="1076179"/>
    <lineage>
        <taxon>unclassified sequences</taxon>
        <taxon>metagenomes</taxon>
        <taxon>ecological metagenomes</taxon>
    </lineage>
</organism>
<feature type="compositionally biased region" description="Low complexity" evidence="1">
    <location>
        <begin position="74"/>
        <end position="83"/>
    </location>
</feature>
<evidence type="ECO:0000256" key="1">
    <source>
        <dbReference type="SAM" id="MobiDB-lite"/>
    </source>
</evidence>
<reference evidence="2" key="1">
    <citation type="submission" date="2019-08" db="EMBL/GenBank/DDBJ databases">
        <authorList>
            <person name="Kucharzyk K."/>
            <person name="Murdoch R.W."/>
            <person name="Higgins S."/>
            <person name="Loffler F."/>
        </authorList>
    </citation>
    <scope>NUCLEOTIDE SEQUENCE</scope>
</reference>
<feature type="region of interest" description="Disordered" evidence="1">
    <location>
        <begin position="41"/>
        <end position="83"/>
    </location>
</feature>
<protein>
    <submittedName>
        <fullName evidence="2">Uncharacterized protein</fullName>
    </submittedName>
</protein>
<dbReference type="EMBL" id="VSSQ01130406">
    <property type="protein sequence ID" value="MPN58083.1"/>
    <property type="molecule type" value="Genomic_DNA"/>
</dbReference>
<feature type="region of interest" description="Disordered" evidence="1">
    <location>
        <begin position="99"/>
        <end position="132"/>
    </location>
</feature>
<accession>A0A645JEQ9</accession>
<gene>
    <name evidence="2" type="ORF">SDC9_205784</name>
</gene>
<proteinExistence type="predicted"/>
<sequence length="132" mass="14274">MIARCRARSPEPAPAISRWVSRNCSGWTAFCAASGWPSAMNTISGSDHSGAERQPRLPASCSATARSTPRPGTRSVRSWSSRSSTIRSMCGALARNVPISRRSGPQFSEQATPRVRRSRRIGRATGVACRSR</sequence>
<evidence type="ECO:0000313" key="2">
    <source>
        <dbReference type="EMBL" id="MPN58083.1"/>
    </source>
</evidence>
<name>A0A645JEQ9_9ZZZZ</name>